<dbReference type="EMBL" id="CM046388">
    <property type="protein sequence ID" value="KAI8572479.1"/>
    <property type="molecule type" value="Genomic_DNA"/>
</dbReference>
<evidence type="ECO:0000313" key="1">
    <source>
        <dbReference type="EMBL" id="KAI8572479.1"/>
    </source>
</evidence>
<reference evidence="1" key="1">
    <citation type="submission" date="2022-02" db="EMBL/GenBank/DDBJ databases">
        <title>Plant Genome Project.</title>
        <authorList>
            <person name="Zhang R.-G."/>
        </authorList>
    </citation>
    <scope>NUCLEOTIDE SEQUENCE</scope>
    <source>
        <strain evidence="1">AT1</strain>
    </source>
</reference>
<name>A0ACC0Q4U7_RHOML</name>
<accession>A0ACC0Q4U7</accession>
<sequence>MESSSTSSAESYASVDPNTPGFGEIDPRIAEAIRTAAREYRVQGGRPLPKAFEGVFIPTNVTLLRSIGPDIINLDDEPSDKAAEDPDEEADAEGEDEEVIEEEAKDEETPVVSSSRAEGETGIADASSSQAPKKKKRKIVALDPDEIPVRTGRDPCPYWDCFTDQEGIDLFRTTYHIPNDVIISTIPRPRIRFSDEHITVPLMAITEGGLRFPMHRILREILHYFELTPCQLSVNSYRIIHLIIKLAEIIPEGMYDSEKWASDYVEVRGNYQFRPSEDDQFYVAKERGNPNTTKINKNLLRLAKDCGLTDSLLTILRAERDAQTILQYDATYGGRIRGKGAEGSEKTKSTTVDLTDLPKEQLPNPNKLLRGTVRQPTEGASGSAPKPSAQSKKATPDAVPQKRPPSPLTSSDKPAKRYKVTAKKSSAAAGKTPRGEEQEGKGSENEAHEADVAWAPSFITPHNKQILRSDSLIEDPSLAFTLHAGLRLPRDFGAQGSLKTALSDYYYFTSKGLQDEAEQARVDGKDEGLAEGRALGRKEMEEEIKKEQ</sequence>
<proteinExistence type="predicted"/>
<organism evidence="1 2">
    <name type="scientific">Rhododendron molle</name>
    <name type="common">Chinese azalea</name>
    <name type="synonym">Azalea mollis</name>
    <dbReference type="NCBI Taxonomy" id="49168"/>
    <lineage>
        <taxon>Eukaryota</taxon>
        <taxon>Viridiplantae</taxon>
        <taxon>Streptophyta</taxon>
        <taxon>Embryophyta</taxon>
        <taxon>Tracheophyta</taxon>
        <taxon>Spermatophyta</taxon>
        <taxon>Magnoliopsida</taxon>
        <taxon>eudicotyledons</taxon>
        <taxon>Gunneridae</taxon>
        <taxon>Pentapetalae</taxon>
        <taxon>asterids</taxon>
        <taxon>Ericales</taxon>
        <taxon>Ericaceae</taxon>
        <taxon>Ericoideae</taxon>
        <taxon>Rhodoreae</taxon>
        <taxon>Rhododendron</taxon>
    </lineage>
</organism>
<protein>
    <submittedName>
        <fullName evidence="1">Uncharacterized protein</fullName>
    </submittedName>
</protein>
<evidence type="ECO:0000313" key="2">
    <source>
        <dbReference type="Proteomes" id="UP001062846"/>
    </source>
</evidence>
<keyword evidence="2" id="KW-1185">Reference proteome</keyword>
<comment type="caution">
    <text evidence="1">The sequence shown here is derived from an EMBL/GenBank/DDBJ whole genome shotgun (WGS) entry which is preliminary data.</text>
</comment>
<dbReference type="Proteomes" id="UP001062846">
    <property type="component" value="Chromosome 1"/>
</dbReference>
<gene>
    <name evidence="1" type="ORF">RHMOL_Rhmol01G0202300</name>
</gene>